<dbReference type="EMBL" id="BFEA01000064">
    <property type="protein sequence ID" value="GBG65702.1"/>
    <property type="molecule type" value="Genomic_DNA"/>
</dbReference>
<evidence type="ECO:0000259" key="13">
    <source>
        <dbReference type="PROSITE" id="PS50011"/>
    </source>
</evidence>
<dbReference type="InterPro" id="IPR032675">
    <property type="entry name" value="LRR_dom_sf"/>
</dbReference>
<feature type="compositionally biased region" description="Low complexity" evidence="11">
    <location>
        <begin position="522"/>
        <end position="535"/>
    </location>
</feature>
<dbReference type="Gene3D" id="3.80.10.10">
    <property type="entry name" value="Ribonuclease Inhibitor"/>
    <property type="match status" value="1"/>
</dbReference>
<protein>
    <recommendedName>
        <fullName evidence="1">non-specific serine/threonine protein kinase</fullName>
        <ecNumber evidence="1">2.7.11.1</ecNumber>
    </recommendedName>
</protein>
<dbReference type="PROSITE" id="PS50011">
    <property type="entry name" value="PROTEIN_KINASE_DOM"/>
    <property type="match status" value="1"/>
</dbReference>
<evidence type="ECO:0000256" key="2">
    <source>
        <dbReference type="ARBA" id="ARBA00022527"/>
    </source>
</evidence>
<dbReference type="Gramene" id="GBG65702">
    <property type="protein sequence ID" value="GBG65702"/>
    <property type="gene ID" value="CBR_g52002"/>
</dbReference>
<feature type="compositionally biased region" description="Polar residues" evidence="11">
    <location>
        <begin position="156"/>
        <end position="168"/>
    </location>
</feature>
<keyword evidence="15" id="KW-1185">Reference proteome</keyword>
<dbReference type="InterPro" id="IPR000719">
    <property type="entry name" value="Prot_kinase_dom"/>
</dbReference>
<evidence type="ECO:0000313" key="14">
    <source>
        <dbReference type="EMBL" id="GBG65702.1"/>
    </source>
</evidence>
<dbReference type="InterPro" id="IPR001245">
    <property type="entry name" value="Ser-Thr/Tyr_kinase_cat_dom"/>
</dbReference>
<feature type="transmembrane region" description="Helical" evidence="12">
    <location>
        <begin position="118"/>
        <end position="140"/>
    </location>
</feature>
<dbReference type="OrthoDB" id="4062651at2759"/>
<accession>A0A388K6M3</accession>
<dbReference type="InterPro" id="IPR051824">
    <property type="entry name" value="LRR_Rcpt-Like_S/T_Kinase"/>
</dbReference>
<evidence type="ECO:0000256" key="5">
    <source>
        <dbReference type="ARBA" id="ARBA00022737"/>
    </source>
</evidence>
<dbReference type="Pfam" id="PF00560">
    <property type="entry name" value="LRR_1"/>
    <property type="match status" value="2"/>
</dbReference>
<dbReference type="PANTHER" id="PTHR48006">
    <property type="entry name" value="LEUCINE-RICH REPEAT-CONTAINING PROTEIN DDB_G0281931-RELATED"/>
    <property type="match status" value="1"/>
</dbReference>
<comment type="catalytic activity">
    <reaction evidence="9">
        <text>L-threonyl-[protein] + ATP = O-phospho-L-threonyl-[protein] + ADP + H(+)</text>
        <dbReference type="Rhea" id="RHEA:46608"/>
        <dbReference type="Rhea" id="RHEA-COMP:11060"/>
        <dbReference type="Rhea" id="RHEA-COMP:11605"/>
        <dbReference type="ChEBI" id="CHEBI:15378"/>
        <dbReference type="ChEBI" id="CHEBI:30013"/>
        <dbReference type="ChEBI" id="CHEBI:30616"/>
        <dbReference type="ChEBI" id="CHEBI:61977"/>
        <dbReference type="ChEBI" id="CHEBI:456216"/>
        <dbReference type="EC" id="2.7.11.1"/>
    </reaction>
</comment>
<keyword evidence="12" id="KW-1133">Transmembrane helix</keyword>
<evidence type="ECO:0000256" key="6">
    <source>
        <dbReference type="ARBA" id="ARBA00022741"/>
    </source>
</evidence>
<evidence type="ECO:0000313" key="15">
    <source>
        <dbReference type="Proteomes" id="UP000265515"/>
    </source>
</evidence>
<name>A0A388K6M3_CHABU</name>
<dbReference type="InterPro" id="IPR011009">
    <property type="entry name" value="Kinase-like_dom_sf"/>
</dbReference>
<comment type="caution">
    <text evidence="14">The sequence shown here is derived from an EMBL/GenBank/DDBJ whole genome shotgun (WGS) entry which is preliminary data.</text>
</comment>
<dbReference type="InterPro" id="IPR001611">
    <property type="entry name" value="Leu-rich_rpt"/>
</dbReference>
<evidence type="ECO:0000256" key="4">
    <source>
        <dbReference type="ARBA" id="ARBA00022679"/>
    </source>
</evidence>
<evidence type="ECO:0000256" key="3">
    <source>
        <dbReference type="ARBA" id="ARBA00022614"/>
    </source>
</evidence>
<dbReference type="STRING" id="69332.A0A388K6M3"/>
<keyword evidence="7" id="KW-0418">Kinase</keyword>
<dbReference type="GO" id="GO:0005524">
    <property type="term" value="F:ATP binding"/>
    <property type="evidence" value="ECO:0007669"/>
    <property type="project" value="UniProtKB-KW"/>
</dbReference>
<dbReference type="Gene3D" id="1.10.510.10">
    <property type="entry name" value="Transferase(Phosphotransferase) domain 1"/>
    <property type="match status" value="1"/>
</dbReference>
<proteinExistence type="predicted"/>
<dbReference type="AlphaFoldDB" id="A0A388K6M3"/>
<dbReference type="SUPFAM" id="SSF56112">
    <property type="entry name" value="Protein kinase-like (PK-like)"/>
    <property type="match status" value="1"/>
</dbReference>
<keyword evidence="3" id="KW-0433">Leucine-rich repeat</keyword>
<keyword evidence="12" id="KW-0812">Transmembrane</keyword>
<gene>
    <name evidence="14" type="ORF">CBR_g52002</name>
</gene>
<dbReference type="OMA" id="VHRNINT"/>
<keyword evidence="8" id="KW-0067">ATP-binding</keyword>
<dbReference type="EC" id="2.7.11.1" evidence="1"/>
<sequence length="551" mass="59745">MVLAARADVGGSDFWGKLLSLKIVDLSNNLLEGGIPTSFTSLGNLTQLSLDNNNLSGQVPPTLKTKPNLYLSYSGNSLLCEAPQICEEHAPVFDLPPISSVGPPVHIKKGSSSNKTGMMIGMVCAGAVVALIIVAAAIVAGRRMRRRNPSPDPTAIPQTNSSGLSVQTPRKLLGNPDTQTSTTCTHSNAGESRIPDLPFTVKQYTPEQIREALAAGTRLKMDDESSFFLAQINTDAVIIKRISCRDEDDIFAFRKEVDVLSRIHHRNLLRFLGCCVRPGSEAIVFESTGYGTLYEALHGIVKKTNPLLWHERLDVCVGIASALYYLHTQVMPVVVHRNINTSNIVLDKKSQPKLANFSFSRSMVEKTGTCVGTLTEVKGTTGYVDPEYEQTGNLTSASDIFSLGVVLLEILTGRHAIVLCETTRRQIPLADWVRPLLEQDAIEKVLDPTLRPSSKTGLGSKGSLQADLEAAWAIADCAIRCCEPSGIHRPTIHEINNELERIRKAVRRGAPSAQKYSDSYASSPGSIHHSRSSVSANPASQDTVSEGRCSH</sequence>
<keyword evidence="12" id="KW-0472">Membrane</keyword>
<dbReference type="Gene3D" id="3.30.200.20">
    <property type="entry name" value="Phosphorylase Kinase, domain 1"/>
    <property type="match status" value="1"/>
</dbReference>
<evidence type="ECO:0000256" key="10">
    <source>
        <dbReference type="ARBA" id="ARBA00048679"/>
    </source>
</evidence>
<reference evidence="14 15" key="1">
    <citation type="journal article" date="2018" name="Cell">
        <title>The Chara Genome: Secondary Complexity and Implications for Plant Terrestrialization.</title>
        <authorList>
            <person name="Nishiyama T."/>
            <person name="Sakayama H."/>
            <person name="Vries J.D."/>
            <person name="Buschmann H."/>
            <person name="Saint-Marcoux D."/>
            <person name="Ullrich K.K."/>
            <person name="Haas F.B."/>
            <person name="Vanderstraeten L."/>
            <person name="Becker D."/>
            <person name="Lang D."/>
            <person name="Vosolsobe S."/>
            <person name="Rombauts S."/>
            <person name="Wilhelmsson P.K.I."/>
            <person name="Janitza P."/>
            <person name="Kern R."/>
            <person name="Heyl A."/>
            <person name="Rumpler F."/>
            <person name="Villalobos L.I.A.C."/>
            <person name="Clay J.M."/>
            <person name="Skokan R."/>
            <person name="Toyoda A."/>
            <person name="Suzuki Y."/>
            <person name="Kagoshima H."/>
            <person name="Schijlen E."/>
            <person name="Tajeshwar N."/>
            <person name="Catarino B."/>
            <person name="Hetherington A.J."/>
            <person name="Saltykova A."/>
            <person name="Bonnot C."/>
            <person name="Breuninger H."/>
            <person name="Symeonidi A."/>
            <person name="Radhakrishnan G.V."/>
            <person name="Van Nieuwerburgh F."/>
            <person name="Deforce D."/>
            <person name="Chang C."/>
            <person name="Karol K.G."/>
            <person name="Hedrich R."/>
            <person name="Ulvskov P."/>
            <person name="Glockner G."/>
            <person name="Delwiche C.F."/>
            <person name="Petrasek J."/>
            <person name="Van de Peer Y."/>
            <person name="Friml J."/>
            <person name="Beilby M."/>
            <person name="Dolan L."/>
            <person name="Kohara Y."/>
            <person name="Sugano S."/>
            <person name="Fujiyama A."/>
            <person name="Delaux P.-M."/>
            <person name="Quint M."/>
            <person name="TheiBen G."/>
            <person name="Hagemann M."/>
            <person name="Harholt J."/>
            <person name="Dunand C."/>
            <person name="Zachgo S."/>
            <person name="Langdale J."/>
            <person name="Maumus F."/>
            <person name="Straeten D.V.D."/>
            <person name="Gould S.B."/>
            <person name="Rensing S.A."/>
        </authorList>
    </citation>
    <scope>NUCLEOTIDE SEQUENCE [LARGE SCALE GENOMIC DNA]</scope>
    <source>
        <strain evidence="14 15">S276</strain>
    </source>
</reference>
<feature type="compositionally biased region" description="Polar residues" evidence="11">
    <location>
        <begin position="176"/>
        <end position="190"/>
    </location>
</feature>
<dbReference type="Pfam" id="PF07714">
    <property type="entry name" value="PK_Tyr_Ser-Thr"/>
    <property type="match status" value="1"/>
</dbReference>
<keyword evidence="6" id="KW-0547">Nucleotide-binding</keyword>
<keyword evidence="2" id="KW-0723">Serine/threonine-protein kinase</keyword>
<dbReference type="SUPFAM" id="SSF52058">
    <property type="entry name" value="L domain-like"/>
    <property type="match status" value="1"/>
</dbReference>
<keyword evidence="4" id="KW-0808">Transferase</keyword>
<evidence type="ECO:0000256" key="1">
    <source>
        <dbReference type="ARBA" id="ARBA00012513"/>
    </source>
</evidence>
<evidence type="ECO:0000256" key="7">
    <source>
        <dbReference type="ARBA" id="ARBA00022777"/>
    </source>
</evidence>
<evidence type="ECO:0000256" key="12">
    <source>
        <dbReference type="SAM" id="Phobius"/>
    </source>
</evidence>
<dbReference type="Proteomes" id="UP000265515">
    <property type="component" value="Unassembled WGS sequence"/>
</dbReference>
<keyword evidence="5" id="KW-0677">Repeat</keyword>
<dbReference type="GO" id="GO:0004674">
    <property type="term" value="F:protein serine/threonine kinase activity"/>
    <property type="evidence" value="ECO:0007669"/>
    <property type="project" value="UniProtKB-KW"/>
</dbReference>
<evidence type="ECO:0000256" key="9">
    <source>
        <dbReference type="ARBA" id="ARBA00047899"/>
    </source>
</evidence>
<comment type="catalytic activity">
    <reaction evidence="10">
        <text>L-seryl-[protein] + ATP = O-phospho-L-seryl-[protein] + ADP + H(+)</text>
        <dbReference type="Rhea" id="RHEA:17989"/>
        <dbReference type="Rhea" id="RHEA-COMP:9863"/>
        <dbReference type="Rhea" id="RHEA-COMP:11604"/>
        <dbReference type="ChEBI" id="CHEBI:15378"/>
        <dbReference type="ChEBI" id="CHEBI:29999"/>
        <dbReference type="ChEBI" id="CHEBI:30616"/>
        <dbReference type="ChEBI" id="CHEBI:83421"/>
        <dbReference type="ChEBI" id="CHEBI:456216"/>
        <dbReference type="EC" id="2.7.11.1"/>
    </reaction>
</comment>
<organism evidence="14 15">
    <name type="scientific">Chara braunii</name>
    <name type="common">Braun's stonewort</name>
    <dbReference type="NCBI Taxonomy" id="69332"/>
    <lineage>
        <taxon>Eukaryota</taxon>
        <taxon>Viridiplantae</taxon>
        <taxon>Streptophyta</taxon>
        <taxon>Charophyceae</taxon>
        <taxon>Charales</taxon>
        <taxon>Characeae</taxon>
        <taxon>Chara</taxon>
    </lineage>
</organism>
<feature type="region of interest" description="Disordered" evidence="11">
    <location>
        <begin position="145"/>
        <end position="191"/>
    </location>
</feature>
<feature type="domain" description="Protein kinase" evidence="13">
    <location>
        <begin position="207"/>
        <end position="502"/>
    </location>
</feature>
<dbReference type="PANTHER" id="PTHR48006:SF102">
    <property type="entry name" value="LEUCINE-RICH REPEAT-CONTAINING PROTEIN DDB_G0281931-RELATED"/>
    <property type="match status" value="1"/>
</dbReference>
<feature type="region of interest" description="Disordered" evidence="11">
    <location>
        <begin position="507"/>
        <end position="551"/>
    </location>
</feature>
<evidence type="ECO:0000256" key="11">
    <source>
        <dbReference type="SAM" id="MobiDB-lite"/>
    </source>
</evidence>
<evidence type="ECO:0000256" key="8">
    <source>
        <dbReference type="ARBA" id="ARBA00022840"/>
    </source>
</evidence>